<dbReference type="InterPro" id="IPR036259">
    <property type="entry name" value="MFS_trans_sf"/>
</dbReference>
<evidence type="ECO:0000259" key="10">
    <source>
        <dbReference type="PROSITE" id="PS50850"/>
    </source>
</evidence>
<evidence type="ECO:0000256" key="8">
    <source>
        <dbReference type="RuleBase" id="RU003346"/>
    </source>
</evidence>
<evidence type="ECO:0000256" key="2">
    <source>
        <dbReference type="ARBA" id="ARBA00010992"/>
    </source>
</evidence>
<dbReference type="HOGENOM" id="CLU_001265_30_13_1"/>
<dbReference type="AlphaFoldDB" id="A0A067MML0"/>
<feature type="transmembrane region" description="Helical" evidence="9">
    <location>
        <begin position="340"/>
        <end position="363"/>
    </location>
</feature>
<reference evidence="12" key="1">
    <citation type="journal article" date="2014" name="Proc. Natl. Acad. Sci. U.S.A.">
        <title>Extensive sampling of basidiomycete genomes demonstrates inadequacy of the white-rot/brown-rot paradigm for wood decay fungi.</title>
        <authorList>
            <person name="Riley R."/>
            <person name="Salamov A.A."/>
            <person name="Brown D.W."/>
            <person name="Nagy L.G."/>
            <person name="Floudas D."/>
            <person name="Held B.W."/>
            <person name="Levasseur A."/>
            <person name="Lombard V."/>
            <person name="Morin E."/>
            <person name="Otillar R."/>
            <person name="Lindquist E.A."/>
            <person name="Sun H."/>
            <person name="LaButti K.M."/>
            <person name="Schmutz J."/>
            <person name="Jabbour D."/>
            <person name="Luo H."/>
            <person name="Baker S.E."/>
            <person name="Pisabarro A.G."/>
            <person name="Walton J.D."/>
            <person name="Blanchette R.A."/>
            <person name="Henrissat B."/>
            <person name="Martin F."/>
            <person name="Cullen D."/>
            <person name="Hibbett D.S."/>
            <person name="Grigoriev I.V."/>
        </authorList>
    </citation>
    <scope>NUCLEOTIDE SEQUENCE [LARGE SCALE GENOMIC DNA]</scope>
    <source>
        <strain evidence="12">FD-172 SS1</strain>
    </source>
</reference>
<name>A0A067MML0_BOTB1</name>
<evidence type="ECO:0000256" key="6">
    <source>
        <dbReference type="ARBA" id="ARBA00023136"/>
    </source>
</evidence>
<gene>
    <name evidence="11" type="ORF">BOTBODRAFT_130708</name>
</gene>
<dbReference type="GO" id="GO:0005351">
    <property type="term" value="F:carbohydrate:proton symporter activity"/>
    <property type="evidence" value="ECO:0007669"/>
    <property type="project" value="TreeGrafter"/>
</dbReference>
<feature type="transmembrane region" description="Helical" evidence="9">
    <location>
        <begin position="21"/>
        <end position="39"/>
    </location>
</feature>
<dbReference type="PANTHER" id="PTHR48022:SF64">
    <property type="entry name" value="MAJOR FACILITATOR SUPERFAMILY (MFS) PROFILE DOMAIN-CONTAINING PROTEIN"/>
    <property type="match status" value="1"/>
</dbReference>
<evidence type="ECO:0000256" key="7">
    <source>
        <dbReference type="ARBA" id="ARBA00049119"/>
    </source>
</evidence>
<dbReference type="InterPro" id="IPR050360">
    <property type="entry name" value="MFS_Sugar_Transporters"/>
</dbReference>
<keyword evidence="4 9" id="KW-0812">Transmembrane</keyword>
<dbReference type="PANTHER" id="PTHR48022">
    <property type="entry name" value="PLASTIDIC GLUCOSE TRANSPORTER 4"/>
    <property type="match status" value="1"/>
</dbReference>
<evidence type="ECO:0000256" key="1">
    <source>
        <dbReference type="ARBA" id="ARBA00004141"/>
    </source>
</evidence>
<feature type="transmembrane region" description="Helical" evidence="9">
    <location>
        <begin position="161"/>
        <end position="180"/>
    </location>
</feature>
<evidence type="ECO:0000256" key="4">
    <source>
        <dbReference type="ARBA" id="ARBA00022692"/>
    </source>
</evidence>
<feature type="transmembrane region" description="Helical" evidence="9">
    <location>
        <begin position="96"/>
        <end position="121"/>
    </location>
</feature>
<dbReference type="PROSITE" id="PS50850">
    <property type="entry name" value="MFS"/>
    <property type="match status" value="1"/>
</dbReference>
<keyword evidence="3 8" id="KW-0813">Transport</keyword>
<keyword evidence="6 9" id="KW-0472">Membrane</keyword>
<sequence>MDTPAIEDLVYRGRWWKNKGILALNACLALSLITSYTNGFDASMMNNLQIVPDWQTYFENPSAPILGLVISVQNIGALLALPIAPYASDNLGRRKGLLVGSCIMLGGVALQTMATTITLFILSRGMIGFGLNFAANAAPLLIVELAYPTQRGPVTALYNSSWYLGSIIAAWITFGTFRISGTTWSWRIPSLLQGLPSLLQVLLIWFVPESPRWLISKGKDTEAIRILAKYHANGNELDPLVQFEYNEIREAMAIEREIARESTYLSLLSTPGNRRRMRIICALGLFSQWRLVSYYINIVLEDLGVTSTSVKQLINACLQVWNMIVAIGAAFLVDRVGRRTLFLISNSGMLITFVAWTICTALYTNLANTAAANTSIALIFIFFAFYDIAYSPLLVAYTIEVLPYQIRAKGFAVMNFTVCITLVFNQYVNPIALERLEWKYYLVYCCWLVFEFIFIYFFLWETRGRTLEQTAAIFDGEEYADSLRHVGSEAAGQAQLAARRRNRFINSEESDHWSYLKTDSLSEVHHSRSGRRGVY</sequence>
<dbReference type="InterPro" id="IPR003663">
    <property type="entry name" value="Sugar/inositol_transpt"/>
</dbReference>
<feature type="transmembrane region" description="Helical" evidence="9">
    <location>
        <begin position="279"/>
        <end position="300"/>
    </location>
</feature>
<comment type="similarity">
    <text evidence="2 8">Belongs to the major facilitator superfamily. Sugar transporter (TC 2.A.1.1) family.</text>
</comment>
<feature type="domain" description="Major facilitator superfamily (MFS) profile" evidence="10">
    <location>
        <begin position="27"/>
        <end position="463"/>
    </location>
</feature>
<feature type="transmembrane region" description="Helical" evidence="9">
    <location>
        <begin position="312"/>
        <end position="333"/>
    </location>
</feature>
<comment type="subcellular location">
    <subcellularLocation>
        <location evidence="1">Membrane</location>
        <topology evidence="1">Multi-pass membrane protein</topology>
    </subcellularLocation>
</comment>
<dbReference type="InterPro" id="IPR005829">
    <property type="entry name" value="Sugar_transporter_CS"/>
</dbReference>
<proteinExistence type="inferred from homology"/>
<dbReference type="Proteomes" id="UP000027195">
    <property type="component" value="Unassembled WGS sequence"/>
</dbReference>
<keyword evidence="5 9" id="KW-1133">Transmembrane helix</keyword>
<dbReference type="InterPro" id="IPR020846">
    <property type="entry name" value="MFS_dom"/>
</dbReference>
<feature type="transmembrane region" description="Helical" evidence="9">
    <location>
        <begin position="440"/>
        <end position="459"/>
    </location>
</feature>
<comment type="catalytic activity">
    <reaction evidence="7">
        <text>myo-inositol(out) + H(+)(out) = myo-inositol(in) + H(+)(in)</text>
        <dbReference type="Rhea" id="RHEA:60364"/>
        <dbReference type="ChEBI" id="CHEBI:15378"/>
        <dbReference type="ChEBI" id="CHEBI:17268"/>
    </reaction>
</comment>
<protein>
    <recommendedName>
        <fullName evidence="10">Major facilitator superfamily (MFS) profile domain-containing protein</fullName>
    </recommendedName>
</protein>
<dbReference type="PROSITE" id="PS00216">
    <property type="entry name" value="SUGAR_TRANSPORT_1"/>
    <property type="match status" value="1"/>
</dbReference>
<dbReference type="GO" id="GO:0016020">
    <property type="term" value="C:membrane"/>
    <property type="evidence" value="ECO:0007669"/>
    <property type="project" value="UniProtKB-SubCell"/>
</dbReference>
<evidence type="ECO:0000313" key="12">
    <source>
        <dbReference type="Proteomes" id="UP000027195"/>
    </source>
</evidence>
<dbReference type="InterPro" id="IPR005828">
    <property type="entry name" value="MFS_sugar_transport-like"/>
</dbReference>
<dbReference type="NCBIfam" id="TIGR00879">
    <property type="entry name" value="SP"/>
    <property type="match status" value="1"/>
</dbReference>
<feature type="transmembrane region" description="Helical" evidence="9">
    <location>
        <begin position="127"/>
        <end position="149"/>
    </location>
</feature>
<dbReference type="STRING" id="930990.A0A067MML0"/>
<dbReference type="OrthoDB" id="6133115at2759"/>
<evidence type="ECO:0000313" key="11">
    <source>
        <dbReference type="EMBL" id="KDQ15950.1"/>
    </source>
</evidence>
<keyword evidence="12" id="KW-1185">Reference proteome</keyword>
<feature type="transmembrane region" description="Helical" evidence="9">
    <location>
        <begin position="375"/>
        <end position="399"/>
    </location>
</feature>
<feature type="transmembrane region" description="Helical" evidence="9">
    <location>
        <begin position="63"/>
        <end position="84"/>
    </location>
</feature>
<dbReference type="InParanoid" id="A0A067MML0"/>
<evidence type="ECO:0000256" key="3">
    <source>
        <dbReference type="ARBA" id="ARBA00022448"/>
    </source>
</evidence>
<dbReference type="Gene3D" id="1.20.1250.20">
    <property type="entry name" value="MFS general substrate transporter like domains"/>
    <property type="match status" value="1"/>
</dbReference>
<accession>A0A067MML0</accession>
<dbReference type="Pfam" id="PF00083">
    <property type="entry name" value="Sugar_tr"/>
    <property type="match status" value="1"/>
</dbReference>
<evidence type="ECO:0000256" key="9">
    <source>
        <dbReference type="SAM" id="Phobius"/>
    </source>
</evidence>
<evidence type="ECO:0000256" key="5">
    <source>
        <dbReference type="ARBA" id="ARBA00022989"/>
    </source>
</evidence>
<dbReference type="EMBL" id="KL198030">
    <property type="protein sequence ID" value="KDQ15950.1"/>
    <property type="molecule type" value="Genomic_DNA"/>
</dbReference>
<organism evidence="11 12">
    <name type="scientific">Botryobasidium botryosum (strain FD-172 SS1)</name>
    <dbReference type="NCBI Taxonomy" id="930990"/>
    <lineage>
        <taxon>Eukaryota</taxon>
        <taxon>Fungi</taxon>
        <taxon>Dikarya</taxon>
        <taxon>Basidiomycota</taxon>
        <taxon>Agaricomycotina</taxon>
        <taxon>Agaricomycetes</taxon>
        <taxon>Cantharellales</taxon>
        <taxon>Botryobasidiaceae</taxon>
        <taxon>Botryobasidium</taxon>
    </lineage>
</organism>
<feature type="transmembrane region" description="Helical" evidence="9">
    <location>
        <begin position="411"/>
        <end position="428"/>
    </location>
</feature>
<dbReference type="FunFam" id="1.20.1250.20:FF:000117">
    <property type="entry name" value="MFS hexose transporter"/>
    <property type="match status" value="1"/>
</dbReference>
<dbReference type="SUPFAM" id="SSF103473">
    <property type="entry name" value="MFS general substrate transporter"/>
    <property type="match status" value="1"/>
</dbReference>